<dbReference type="InterPro" id="IPR041232">
    <property type="entry name" value="NPL"/>
</dbReference>
<dbReference type="Pfam" id="PF17800">
    <property type="entry name" value="NPL"/>
    <property type="match status" value="1"/>
</dbReference>
<protein>
    <submittedName>
        <fullName evidence="11">Zinc finger protein 74</fullName>
    </submittedName>
</protein>
<evidence type="ECO:0000256" key="1">
    <source>
        <dbReference type="ARBA" id="ARBA00004123"/>
    </source>
</evidence>
<comment type="subcellular location">
    <subcellularLocation>
        <location evidence="1">Nucleus</location>
    </subcellularLocation>
</comment>
<sequence>MIWGMTLNPGEEYLHEVYHQQHLTLASLDCRPGKSCDGSHPNCCLLLKTGSGEHVLCSLEKGLMHQQSLNLILHKGEKLTFFVEGTGTVYITGYSERNPEDIDGIPDEMSGELEESSETHAIGQTKNIINTSAEYLCTPVKVRRKKEDKNETEEKEINTFEEFDEEQHNTTTEKRDEQVRREEDEDGEEREATKDEGLSKDHPKATAGKTGKQGRQKEGEGSEEREASKDAENEERSFQRKKPQRTKKKNVTKQSVVKNKDDVKRLHKREYQKKPATVPKGKKQSKATSGGKRTCEICFRQVRYLNKHMRRLHIDHFKTFKCRYCKAQFLQDRNRKIHEENRACKHLHLKCRFCNRVATTRHTLVLHERTHTGERPFKCEVCDKTFAYKSSYSLHTKLHTGEKRFQCQYCDWKFIQRIQCISHERTHTGERPFKCEACGKAFSNNASFTAHKLTHAEERERPFGCRFCKKRFYRRGHLRDHEQRHTAERRFVCRICGEAFSFQKELKVHKESHAGS</sequence>
<keyword evidence="6" id="KW-0862">Zinc</keyword>
<dbReference type="InterPro" id="IPR013087">
    <property type="entry name" value="Znf_C2H2_type"/>
</dbReference>
<evidence type="ECO:0000256" key="9">
    <source>
        <dbReference type="SAM" id="MobiDB-lite"/>
    </source>
</evidence>
<gene>
    <name evidence="11" type="ORF">HOLleu_01963</name>
</gene>
<reference evidence="11" key="1">
    <citation type="submission" date="2021-10" db="EMBL/GenBank/DDBJ databases">
        <title>Tropical sea cucumber genome reveals ecological adaptation and Cuvierian tubules defense mechanism.</title>
        <authorList>
            <person name="Chen T."/>
        </authorList>
    </citation>
    <scope>NUCLEOTIDE SEQUENCE</scope>
    <source>
        <strain evidence="11">Nanhai2018</strain>
        <tissue evidence="11">Muscle</tissue>
    </source>
</reference>
<dbReference type="GO" id="GO:0000978">
    <property type="term" value="F:RNA polymerase II cis-regulatory region sequence-specific DNA binding"/>
    <property type="evidence" value="ECO:0007669"/>
    <property type="project" value="TreeGrafter"/>
</dbReference>
<dbReference type="PROSITE" id="PS00028">
    <property type="entry name" value="ZINC_FINGER_C2H2_1"/>
    <property type="match status" value="5"/>
</dbReference>
<evidence type="ECO:0000259" key="10">
    <source>
        <dbReference type="PROSITE" id="PS50157"/>
    </source>
</evidence>
<evidence type="ECO:0000256" key="4">
    <source>
        <dbReference type="ARBA" id="ARBA00022737"/>
    </source>
</evidence>
<comment type="caution">
    <text evidence="11">The sequence shown here is derived from an EMBL/GenBank/DDBJ whole genome shotgun (WGS) entry which is preliminary data.</text>
</comment>
<feature type="compositionally biased region" description="Basic and acidic residues" evidence="9">
    <location>
        <begin position="166"/>
        <end position="182"/>
    </location>
</feature>
<feature type="compositionally biased region" description="Acidic residues" evidence="9">
    <location>
        <begin position="150"/>
        <end position="165"/>
    </location>
</feature>
<feature type="domain" description="C2H2-type" evidence="10">
    <location>
        <begin position="377"/>
        <end position="404"/>
    </location>
</feature>
<keyword evidence="7" id="KW-0539">Nucleus</keyword>
<feature type="compositionally biased region" description="Basic residues" evidence="9">
    <location>
        <begin position="239"/>
        <end position="251"/>
    </location>
</feature>
<dbReference type="PANTHER" id="PTHR24388:SF54">
    <property type="entry name" value="PROTEIN ESCARGOT"/>
    <property type="match status" value="1"/>
</dbReference>
<keyword evidence="3" id="KW-0479">Metal-binding</keyword>
<dbReference type="Proteomes" id="UP001152320">
    <property type="component" value="Chromosome 1"/>
</dbReference>
<dbReference type="InterPro" id="IPR036236">
    <property type="entry name" value="Znf_C2H2_sf"/>
</dbReference>
<accession>A0A9Q1CPP0</accession>
<organism evidence="11 12">
    <name type="scientific">Holothuria leucospilota</name>
    <name type="common">Black long sea cucumber</name>
    <name type="synonym">Mertensiothuria leucospilota</name>
    <dbReference type="NCBI Taxonomy" id="206669"/>
    <lineage>
        <taxon>Eukaryota</taxon>
        <taxon>Metazoa</taxon>
        <taxon>Echinodermata</taxon>
        <taxon>Eleutherozoa</taxon>
        <taxon>Echinozoa</taxon>
        <taxon>Holothuroidea</taxon>
        <taxon>Aspidochirotacea</taxon>
        <taxon>Aspidochirotida</taxon>
        <taxon>Holothuriidae</taxon>
        <taxon>Holothuria</taxon>
    </lineage>
</organism>
<feature type="region of interest" description="Disordered" evidence="9">
    <location>
        <begin position="144"/>
        <end position="289"/>
    </location>
</feature>
<feature type="compositionally biased region" description="Acidic residues" evidence="9">
    <location>
        <begin position="101"/>
        <end position="116"/>
    </location>
</feature>
<proteinExistence type="inferred from homology"/>
<evidence type="ECO:0000256" key="2">
    <source>
        <dbReference type="ARBA" id="ARBA00006673"/>
    </source>
</evidence>
<comment type="similarity">
    <text evidence="2">Belongs to the histone deacetylase HD2 family.</text>
</comment>
<evidence type="ECO:0000256" key="7">
    <source>
        <dbReference type="ARBA" id="ARBA00023242"/>
    </source>
</evidence>
<keyword evidence="4" id="KW-0677">Repeat</keyword>
<feature type="compositionally biased region" description="Basic and acidic residues" evidence="9">
    <location>
        <begin position="215"/>
        <end position="238"/>
    </location>
</feature>
<feature type="domain" description="C2H2-type" evidence="10">
    <location>
        <begin position="433"/>
        <end position="460"/>
    </location>
</feature>
<feature type="domain" description="C2H2-type" evidence="10">
    <location>
        <begin position="405"/>
        <end position="432"/>
    </location>
</feature>
<keyword evidence="12" id="KW-1185">Reference proteome</keyword>
<name>A0A9Q1CPP0_HOLLE</name>
<keyword evidence="5 8" id="KW-0863">Zinc-finger</keyword>
<feature type="region of interest" description="Disordered" evidence="9">
    <location>
        <begin position="99"/>
        <end position="126"/>
    </location>
</feature>
<evidence type="ECO:0000313" key="12">
    <source>
        <dbReference type="Proteomes" id="UP001152320"/>
    </source>
</evidence>
<dbReference type="PANTHER" id="PTHR24388">
    <property type="entry name" value="ZINC FINGER PROTEIN"/>
    <property type="match status" value="1"/>
</dbReference>
<evidence type="ECO:0000256" key="3">
    <source>
        <dbReference type="ARBA" id="ARBA00022723"/>
    </source>
</evidence>
<evidence type="ECO:0000256" key="5">
    <source>
        <dbReference type="ARBA" id="ARBA00022771"/>
    </source>
</evidence>
<dbReference type="FunFam" id="3.30.160.60:FF:000624">
    <property type="entry name" value="zinc finger protein 697"/>
    <property type="match status" value="1"/>
</dbReference>
<dbReference type="FunFam" id="3.30.160.60:FF:002343">
    <property type="entry name" value="Zinc finger protein 33A"/>
    <property type="match status" value="1"/>
</dbReference>
<dbReference type="Gene3D" id="3.30.160.60">
    <property type="entry name" value="Classic Zinc Finger"/>
    <property type="match status" value="6"/>
</dbReference>
<evidence type="ECO:0000256" key="8">
    <source>
        <dbReference type="PROSITE-ProRule" id="PRU00042"/>
    </source>
</evidence>
<dbReference type="GO" id="GO:0005634">
    <property type="term" value="C:nucleus"/>
    <property type="evidence" value="ECO:0007669"/>
    <property type="project" value="UniProtKB-SubCell"/>
</dbReference>
<dbReference type="PROSITE" id="PS50157">
    <property type="entry name" value="ZINC_FINGER_C2H2_2"/>
    <property type="match status" value="6"/>
</dbReference>
<dbReference type="EMBL" id="JAIZAY010000001">
    <property type="protein sequence ID" value="KAJ8049282.1"/>
    <property type="molecule type" value="Genomic_DNA"/>
</dbReference>
<dbReference type="SUPFAM" id="SSF57667">
    <property type="entry name" value="beta-beta-alpha zinc fingers"/>
    <property type="match status" value="3"/>
</dbReference>
<feature type="domain" description="C2H2-type" evidence="10">
    <location>
        <begin position="463"/>
        <end position="490"/>
    </location>
</feature>
<dbReference type="OrthoDB" id="9451254at2759"/>
<dbReference type="Pfam" id="PF00096">
    <property type="entry name" value="zf-C2H2"/>
    <property type="match status" value="3"/>
</dbReference>
<evidence type="ECO:0000256" key="6">
    <source>
        <dbReference type="ARBA" id="ARBA00022833"/>
    </source>
</evidence>
<dbReference type="AlphaFoldDB" id="A0A9Q1CPP0"/>
<dbReference type="Gene3D" id="2.60.120.340">
    <property type="entry name" value="Nucleoplasmin core domain"/>
    <property type="match status" value="1"/>
</dbReference>
<feature type="compositionally biased region" description="Basic and acidic residues" evidence="9">
    <location>
        <begin position="190"/>
        <end position="204"/>
    </location>
</feature>
<dbReference type="InterPro" id="IPR050527">
    <property type="entry name" value="Snail/Krueppel_Znf"/>
</dbReference>
<dbReference type="SMART" id="SM00355">
    <property type="entry name" value="ZnF_C2H2"/>
    <property type="match status" value="8"/>
</dbReference>
<dbReference type="GO" id="GO:0008270">
    <property type="term" value="F:zinc ion binding"/>
    <property type="evidence" value="ECO:0007669"/>
    <property type="project" value="UniProtKB-KW"/>
</dbReference>
<feature type="domain" description="C2H2-type" evidence="10">
    <location>
        <begin position="349"/>
        <end position="376"/>
    </location>
</feature>
<evidence type="ECO:0000313" key="11">
    <source>
        <dbReference type="EMBL" id="KAJ8049282.1"/>
    </source>
</evidence>
<dbReference type="GO" id="GO:0000981">
    <property type="term" value="F:DNA-binding transcription factor activity, RNA polymerase II-specific"/>
    <property type="evidence" value="ECO:0007669"/>
    <property type="project" value="TreeGrafter"/>
</dbReference>
<feature type="domain" description="C2H2-type" evidence="10">
    <location>
        <begin position="491"/>
        <end position="516"/>
    </location>
</feature>